<feature type="domain" description="IclR-ED" evidence="6">
    <location>
        <begin position="73"/>
        <end position="244"/>
    </location>
</feature>
<feature type="region of interest" description="Disordered" evidence="4">
    <location>
        <begin position="1"/>
        <end position="20"/>
    </location>
</feature>
<protein>
    <submittedName>
        <fullName evidence="7">Helix-turn-helix domain-containing protein</fullName>
    </submittedName>
</protein>
<dbReference type="PROSITE" id="PS51077">
    <property type="entry name" value="HTH_ICLR"/>
    <property type="match status" value="1"/>
</dbReference>
<organism evidence="7 8">
    <name type="scientific">Zhihengliuella alba</name>
    <dbReference type="NCBI Taxonomy" id="547018"/>
    <lineage>
        <taxon>Bacteria</taxon>
        <taxon>Bacillati</taxon>
        <taxon>Actinomycetota</taxon>
        <taxon>Actinomycetes</taxon>
        <taxon>Micrococcales</taxon>
        <taxon>Micrococcaceae</taxon>
        <taxon>Zhihengliuella</taxon>
    </lineage>
</organism>
<evidence type="ECO:0000256" key="1">
    <source>
        <dbReference type="ARBA" id="ARBA00023015"/>
    </source>
</evidence>
<proteinExistence type="predicted"/>
<comment type="caution">
    <text evidence="7">The sequence shown here is derived from an EMBL/GenBank/DDBJ whole genome shotgun (WGS) entry which is preliminary data.</text>
</comment>
<dbReference type="Proteomes" id="UP001501536">
    <property type="component" value="Unassembled WGS sequence"/>
</dbReference>
<dbReference type="CDD" id="cd00090">
    <property type="entry name" value="HTH_ARSR"/>
    <property type="match status" value="1"/>
</dbReference>
<dbReference type="InterPro" id="IPR036390">
    <property type="entry name" value="WH_DNA-bd_sf"/>
</dbReference>
<dbReference type="PROSITE" id="PS51078">
    <property type="entry name" value="ICLR_ED"/>
    <property type="match status" value="1"/>
</dbReference>
<evidence type="ECO:0000313" key="8">
    <source>
        <dbReference type="Proteomes" id="UP001501536"/>
    </source>
</evidence>
<dbReference type="InterPro" id="IPR036388">
    <property type="entry name" value="WH-like_DNA-bd_sf"/>
</dbReference>
<evidence type="ECO:0000313" key="7">
    <source>
        <dbReference type="EMBL" id="GAA3692759.1"/>
    </source>
</evidence>
<dbReference type="PANTHER" id="PTHR30136:SF24">
    <property type="entry name" value="HTH-TYPE TRANSCRIPTIONAL REPRESSOR ALLR"/>
    <property type="match status" value="1"/>
</dbReference>
<dbReference type="EMBL" id="BAABCJ010000001">
    <property type="protein sequence ID" value="GAA3692759.1"/>
    <property type="molecule type" value="Genomic_DNA"/>
</dbReference>
<dbReference type="SUPFAM" id="SSF46785">
    <property type="entry name" value="Winged helix' DNA-binding domain"/>
    <property type="match status" value="1"/>
</dbReference>
<dbReference type="Gene3D" id="1.10.10.10">
    <property type="entry name" value="Winged helix-like DNA-binding domain superfamily/Winged helix DNA-binding domain"/>
    <property type="match status" value="1"/>
</dbReference>
<evidence type="ECO:0000256" key="4">
    <source>
        <dbReference type="SAM" id="MobiDB-lite"/>
    </source>
</evidence>
<keyword evidence="3" id="KW-0804">Transcription</keyword>
<dbReference type="InterPro" id="IPR014757">
    <property type="entry name" value="Tscrpt_reg_IclR_C"/>
</dbReference>
<evidence type="ECO:0000256" key="2">
    <source>
        <dbReference type="ARBA" id="ARBA00023125"/>
    </source>
</evidence>
<keyword evidence="8" id="KW-1185">Reference proteome</keyword>
<dbReference type="InterPro" id="IPR050707">
    <property type="entry name" value="HTH_MetabolicPath_Reg"/>
</dbReference>
<feature type="domain" description="HTH iclR-type" evidence="5">
    <location>
        <begin position="16"/>
        <end position="77"/>
    </location>
</feature>
<dbReference type="InterPro" id="IPR011991">
    <property type="entry name" value="ArsR-like_HTH"/>
</dbReference>
<dbReference type="SUPFAM" id="SSF55781">
    <property type="entry name" value="GAF domain-like"/>
    <property type="match status" value="1"/>
</dbReference>
<dbReference type="InterPro" id="IPR029016">
    <property type="entry name" value="GAF-like_dom_sf"/>
</dbReference>
<name>A0ABP7CNF2_9MICC</name>
<evidence type="ECO:0000256" key="3">
    <source>
        <dbReference type="ARBA" id="ARBA00023163"/>
    </source>
</evidence>
<keyword evidence="2" id="KW-0238">DNA-binding</keyword>
<evidence type="ECO:0000259" key="5">
    <source>
        <dbReference type="PROSITE" id="PS51077"/>
    </source>
</evidence>
<reference evidence="8" key="1">
    <citation type="journal article" date="2019" name="Int. J. Syst. Evol. Microbiol.">
        <title>The Global Catalogue of Microorganisms (GCM) 10K type strain sequencing project: providing services to taxonomists for standard genome sequencing and annotation.</title>
        <authorList>
            <consortium name="The Broad Institute Genomics Platform"/>
            <consortium name="The Broad Institute Genome Sequencing Center for Infectious Disease"/>
            <person name="Wu L."/>
            <person name="Ma J."/>
        </authorList>
    </citation>
    <scope>NUCLEOTIDE SEQUENCE [LARGE SCALE GENOMIC DNA]</scope>
    <source>
        <strain evidence="8">JCM 16961</strain>
    </source>
</reference>
<dbReference type="PANTHER" id="PTHR30136">
    <property type="entry name" value="HELIX-TURN-HELIX TRANSCRIPTIONAL REGULATOR, ICLR FAMILY"/>
    <property type="match status" value="1"/>
</dbReference>
<dbReference type="InterPro" id="IPR005471">
    <property type="entry name" value="Tscrpt_reg_IclR_N"/>
</dbReference>
<dbReference type="Pfam" id="PF09339">
    <property type="entry name" value="HTH_IclR"/>
    <property type="match status" value="1"/>
</dbReference>
<accession>A0ABP7CNF2</accession>
<dbReference type="SMART" id="SM00346">
    <property type="entry name" value="HTH_ICLR"/>
    <property type="match status" value="1"/>
</dbReference>
<evidence type="ECO:0000259" key="6">
    <source>
        <dbReference type="PROSITE" id="PS51078"/>
    </source>
</evidence>
<dbReference type="Gene3D" id="3.30.450.40">
    <property type="match status" value="1"/>
</dbReference>
<sequence>MSSETDTSTPPGKPASQTLSRGLRMLEVLAEASGPMTIAELAAELGLHRSIAYRILRTLEEHNLAHRGRSGAVELAPGLAALARGVQRDLQSASLPELTELANELGVSAFLAVWDHRDCITLVTVEPRHSSAAVIQRPGTRHAFTRGAPGIAIQSSHTAEEWEARMPDEPYREAAAEARRRGFASSHDEVIPGVSSVAAPVIVPGQLPASVAIVYPTATGPLPAEELGGRVAQAARTIERSLGSVVQR</sequence>
<keyword evidence="1" id="KW-0805">Transcription regulation</keyword>
<dbReference type="RefSeq" id="WP_344878568.1">
    <property type="nucleotide sequence ID" value="NZ_BAABCJ010000001.1"/>
</dbReference>
<gene>
    <name evidence="7" type="ORF">GCM10022377_01530</name>
</gene>